<keyword evidence="1" id="KW-0812">Transmembrane</keyword>
<dbReference type="AlphaFoldDB" id="A0A453GHN4"/>
<dbReference type="Proteomes" id="UP000015105">
    <property type="component" value="Chromosome 3D"/>
</dbReference>
<name>A0A453GHN4_AEGTS</name>
<proteinExistence type="predicted"/>
<dbReference type="EnsemblPlants" id="AET3Gv21022400.5">
    <property type="protein sequence ID" value="AET3Gv21022400.5"/>
    <property type="gene ID" value="AET3Gv21022400"/>
</dbReference>
<sequence length="163" mass="18376">MTNGKFYCVCTTRRNNDNDLSIYLPIFLVFHYLLWQTTFRILLFLAICLRSWVGDDTSAPIGAWKNGENNLPSNHESADVQRTRLLQQLDSILMSAGSGYIRMKRKLKTDADGNLLLCLSLEDLLALLPQLGPEIASLTTMLPCMDAGGPYPLLSWHDCCCCW</sequence>
<reference evidence="3" key="2">
    <citation type="journal article" date="2017" name="Nat. Plants">
        <title>The Aegilops tauschii genome reveals multiple impacts of transposons.</title>
        <authorList>
            <person name="Zhao G."/>
            <person name="Zou C."/>
            <person name="Li K."/>
            <person name="Wang K."/>
            <person name="Li T."/>
            <person name="Gao L."/>
            <person name="Zhang X."/>
            <person name="Wang H."/>
            <person name="Yang Z."/>
            <person name="Liu X."/>
            <person name="Jiang W."/>
            <person name="Mao L."/>
            <person name="Kong X."/>
            <person name="Jiao Y."/>
            <person name="Jia J."/>
        </authorList>
    </citation>
    <scope>NUCLEOTIDE SEQUENCE [LARGE SCALE GENOMIC DNA]</scope>
    <source>
        <strain evidence="3">cv. AL8/78</strain>
    </source>
</reference>
<protein>
    <submittedName>
        <fullName evidence="2">Uncharacterized protein</fullName>
    </submittedName>
</protein>
<keyword evidence="1" id="KW-1133">Transmembrane helix</keyword>
<evidence type="ECO:0000313" key="3">
    <source>
        <dbReference type="Proteomes" id="UP000015105"/>
    </source>
</evidence>
<organism evidence="2 3">
    <name type="scientific">Aegilops tauschii subsp. strangulata</name>
    <name type="common">Goatgrass</name>
    <dbReference type="NCBI Taxonomy" id="200361"/>
    <lineage>
        <taxon>Eukaryota</taxon>
        <taxon>Viridiplantae</taxon>
        <taxon>Streptophyta</taxon>
        <taxon>Embryophyta</taxon>
        <taxon>Tracheophyta</taxon>
        <taxon>Spermatophyta</taxon>
        <taxon>Magnoliopsida</taxon>
        <taxon>Liliopsida</taxon>
        <taxon>Poales</taxon>
        <taxon>Poaceae</taxon>
        <taxon>BOP clade</taxon>
        <taxon>Pooideae</taxon>
        <taxon>Triticodae</taxon>
        <taxon>Triticeae</taxon>
        <taxon>Triticinae</taxon>
        <taxon>Aegilops</taxon>
    </lineage>
</organism>
<reference evidence="2" key="5">
    <citation type="journal article" date="2021" name="G3 (Bethesda)">
        <title>Aegilops tauschii genome assembly Aet v5.0 features greater sequence contiguity and improved annotation.</title>
        <authorList>
            <person name="Wang L."/>
            <person name="Zhu T."/>
            <person name="Rodriguez J.C."/>
            <person name="Deal K.R."/>
            <person name="Dubcovsky J."/>
            <person name="McGuire P.E."/>
            <person name="Lux T."/>
            <person name="Spannagl M."/>
            <person name="Mayer K.F.X."/>
            <person name="Baldrich P."/>
            <person name="Meyers B.C."/>
            <person name="Huo N."/>
            <person name="Gu Y.Q."/>
            <person name="Zhou H."/>
            <person name="Devos K.M."/>
            <person name="Bennetzen J.L."/>
            <person name="Unver T."/>
            <person name="Budak H."/>
            <person name="Gulick P.J."/>
            <person name="Galiba G."/>
            <person name="Kalapos B."/>
            <person name="Nelson D.R."/>
            <person name="Li P."/>
            <person name="You F.M."/>
            <person name="Luo M.C."/>
            <person name="Dvorak J."/>
        </authorList>
    </citation>
    <scope>NUCLEOTIDE SEQUENCE [LARGE SCALE GENOMIC DNA]</scope>
    <source>
        <strain evidence="2">cv. AL8/78</strain>
    </source>
</reference>
<reference evidence="2" key="4">
    <citation type="submission" date="2019-03" db="UniProtKB">
        <authorList>
            <consortium name="EnsemblPlants"/>
        </authorList>
    </citation>
    <scope>IDENTIFICATION</scope>
</reference>
<evidence type="ECO:0000313" key="2">
    <source>
        <dbReference type="EnsemblPlants" id="AET3Gv21022400.5"/>
    </source>
</evidence>
<keyword evidence="1" id="KW-0472">Membrane</keyword>
<evidence type="ECO:0000256" key="1">
    <source>
        <dbReference type="SAM" id="Phobius"/>
    </source>
</evidence>
<accession>A0A453GHN4</accession>
<feature type="transmembrane region" description="Helical" evidence="1">
    <location>
        <begin position="22"/>
        <end position="49"/>
    </location>
</feature>
<reference evidence="3" key="1">
    <citation type="journal article" date="2014" name="Science">
        <title>Ancient hybridizations among the ancestral genomes of bread wheat.</title>
        <authorList>
            <consortium name="International Wheat Genome Sequencing Consortium,"/>
            <person name="Marcussen T."/>
            <person name="Sandve S.R."/>
            <person name="Heier L."/>
            <person name="Spannagl M."/>
            <person name="Pfeifer M."/>
            <person name="Jakobsen K.S."/>
            <person name="Wulff B.B."/>
            <person name="Steuernagel B."/>
            <person name="Mayer K.F."/>
            <person name="Olsen O.A."/>
        </authorList>
    </citation>
    <scope>NUCLEOTIDE SEQUENCE [LARGE SCALE GENOMIC DNA]</scope>
    <source>
        <strain evidence="3">cv. AL8/78</strain>
    </source>
</reference>
<dbReference type="Gramene" id="AET3Gv21022400.5">
    <property type="protein sequence ID" value="AET3Gv21022400.5"/>
    <property type="gene ID" value="AET3Gv21022400"/>
</dbReference>
<reference evidence="2" key="3">
    <citation type="journal article" date="2017" name="Nature">
        <title>Genome sequence of the progenitor of the wheat D genome Aegilops tauschii.</title>
        <authorList>
            <person name="Luo M.C."/>
            <person name="Gu Y.Q."/>
            <person name="Puiu D."/>
            <person name="Wang H."/>
            <person name="Twardziok S.O."/>
            <person name="Deal K.R."/>
            <person name="Huo N."/>
            <person name="Zhu T."/>
            <person name="Wang L."/>
            <person name="Wang Y."/>
            <person name="McGuire P.E."/>
            <person name="Liu S."/>
            <person name="Long H."/>
            <person name="Ramasamy R.K."/>
            <person name="Rodriguez J.C."/>
            <person name="Van S.L."/>
            <person name="Yuan L."/>
            <person name="Wang Z."/>
            <person name="Xia Z."/>
            <person name="Xiao L."/>
            <person name="Anderson O.D."/>
            <person name="Ouyang S."/>
            <person name="Liang Y."/>
            <person name="Zimin A.V."/>
            <person name="Pertea G."/>
            <person name="Qi P."/>
            <person name="Bennetzen J.L."/>
            <person name="Dai X."/>
            <person name="Dawson M.W."/>
            <person name="Muller H.G."/>
            <person name="Kugler K."/>
            <person name="Rivarola-Duarte L."/>
            <person name="Spannagl M."/>
            <person name="Mayer K.F.X."/>
            <person name="Lu F.H."/>
            <person name="Bevan M.W."/>
            <person name="Leroy P."/>
            <person name="Li P."/>
            <person name="You F.M."/>
            <person name="Sun Q."/>
            <person name="Liu Z."/>
            <person name="Lyons E."/>
            <person name="Wicker T."/>
            <person name="Salzberg S.L."/>
            <person name="Devos K.M."/>
            <person name="Dvorak J."/>
        </authorList>
    </citation>
    <scope>NUCLEOTIDE SEQUENCE [LARGE SCALE GENOMIC DNA]</scope>
    <source>
        <strain evidence="2">cv. AL8/78</strain>
    </source>
</reference>
<keyword evidence="3" id="KW-1185">Reference proteome</keyword>